<evidence type="ECO:0000313" key="6">
    <source>
        <dbReference type="EMBL" id="MBK1790028.1"/>
    </source>
</evidence>
<dbReference type="Proteomes" id="UP000624703">
    <property type="component" value="Unassembled WGS sequence"/>
</dbReference>
<dbReference type="Pfam" id="PF12796">
    <property type="entry name" value="Ank_2"/>
    <property type="match status" value="1"/>
</dbReference>
<sequence length="218" mass="24074">MQKMKHTSAIILLVLIVVMIALQSQCEKAATTAPETVTQMTAGDRFWLFREACRTGDETGVRILLRLGADVDGINDYKEFYEAGYVEDTGWGVEPSWPINQAAWNGHTNIVNILIEEGAMVDNMEGEGNTALINAAFKGHLEIVTILLEAGANPHLKGVNGWKPVDAAKAASHEEIYLLLRELTKSSNEEIPEYGTSWQTSNMNAHNKRPIPTHRGCK</sequence>
<evidence type="ECO:0000256" key="3">
    <source>
        <dbReference type="PROSITE-ProRule" id="PRU00023"/>
    </source>
</evidence>
<dbReference type="PROSITE" id="PS50297">
    <property type="entry name" value="ANK_REP_REGION"/>
    <property type="match status" value="1"/>
</dbReference>
<dbReference type="Gene3D" id="1.25.40.20">
    <property type="entry name" value="Ankyrin repeat-containing domain"/>
    <property type="match status" value="1"/>
</dbReference>
<dbReference type="GO" id="GO:0085020">
    <property type="term" value="P:protein K6-linked ubiquitination"/>
    <property type="evidence" value="ECO:0007669"/>
    <property type="project" value="TreeGrafter"/>
</dbReference>
<dbReference type="AlphaFoldDB" id="A0A8J7MBK1"/>
<evidence type="ECO:0000256" key="2">
    <source>
        <dbReference type="ARBA" id="ARBA00023043"/>
    </source>
</evidence>
<keyword evidence="1" id="KW-0677">Repeat</keyword>
<dbReference type="RefSeq" id="WP_200310070.1">
    <property type="nucleotide sequence ID" value="NZ_JAENIM010000012.1"/>
</dbReference>
<proteinExistence type="predicted"/>
<feature type="repeat" description="ANK" evidence="3">
    <location>
        <begin position="127"/>
        <end position="159"/>
    </location>
</feature>
<gene>
    <name evidence="6" type="ORF">JIN82_02535</name>
</gene>
<dbReference type="SMART" id="SM00248">
    <property type="entry name" value="ANK"/>
    <property type="match status" value="3"/>
</dbReference>
<dbReference type="EMBL" id="JAENIM010000012">
    <property type="protein sequence ID" value="MBK1790028.1"/>
    <property type="molecule type" value="Genomic_DNA"/>
</dbReference>
<evidence type="ECO:0000256" key="5">
    <source>
        <dbReference type="SAM" id="SignalP"/>
    </source>
</evidence>
<protein>
    <submittedName>
        <fullName evidence="6">Ankyrin repeat domain-containing protein</fullName>
    </submittedName>
</protein>
<feature type="compositionally biased region" description="Basic residues" evidence="4">
    <location>
        <begin position="206"/>
        <end position="218"/>
    </location>
</feature>
<keyword evidence="7" id="KW-1185">Reference proteome</keyword>
<dbReference type="InterPro" id="IPR036770">
    <property type="entry name" value="Ankyrin_rpt-contain_sf"/>
</dbReference>
<feature type="compositionally biased region" description="Polar residues" evidence="4">
    <location>
        <begin position="196"/>
        <end position="205"/>
    </location>
</feature>
<organism evidence="6 7">
    <name type="scientific">Persicirhabdus sediminis</name>
    <dbReference type="NCBI Taxonomy" id="454144"/>
    <lineage>
        <taxon>Bacteria</taxon>
        <taxon>Pseudomonadati</taxon>
        <taxon>Verrucomicrobiota</taxon>
        <taxon>Verrucomicrobiia</taxon>
        <taxon>Verrucomicrobiales</taxon>
        <taxon>Verrucomicrobiaceae</taxon>
        <taxon>Persicirhabdus</taxon>
    </lineage>
</organism>
<evidence type="ECO:0000256" key="1">
    <source>
        <dbReference type="ARBA" id="ARBA00022737"/>
    </source>
</evidence>
<reference evidence="6" key="1">
    <citation type="submission" date="2021-01" db="EMBL/GenBank/DDBJ databases">
        <title>Modified the classification status of verrucomicrobia.</title>
        <authorList>
            <person name="Feng X."/>
        </authorList>
    </citation>
    <scope>NUCLEOTIDE SEQUENCE</scope>
    <source>
        <strain evidence="6">_KCTC 22039</strain>
    </source>
</reference>
<feature type="chain" id="PRO_5035209689" evidence="5">
    <location>
        <begin position="30"/>
        <end position="218"/>
    </location>
</feature>
<comment type="caution">
    <text evidence="6">The sequence shown here is derived from an EMBL/GenBank/DDBJ whole genome shotgun (WGS) entry which is preliminary data.</text>
</comment>
<dbReference type="InterPro" id="IPR002110">
    <property type="entry name" value="Ankyrin_rpt"/>
</dbReference>
<dbReference type="SUPFAM" id="SSF48403">
    <property type="entry name" value="Ankyrin repeat"/>
    <property type="match status" value="1"/>
</dbReference>
<dbReference type="PROSITE" id="PS50088">
    <property type="entry name" value="ANK_REPEAT"/>
    <property type="match status" value="1"/>
</dbReference>
<feature type="signal peptide" evidence="5">
    <location>
        <begin position="1"/>
        <end position="29"/>
    </location>
</feature>
<evidence type="ECO:0000313" key="7">
    <source>
        <dbReference type="Proteomes" id="UP000624703"/>
    </source>
</evidence>
<feature type="region of interest" description="Disordered" evidence="4">
    <location>
        <begin position="195"/>
        <end position="218"/>
    </location>
</feature>
<dbReference type="PANTHER" id="PTHR24171:SF8">
    <property type="entry name" value="BRCA1-ASSOCIATED RING DOMAIN PROTEIN 1"/>
    <property type="match status" value="1"/>
</dbReference>
<accession>A0A8J7MBK1</accession>
<dbReference type="PANTHER" id="PTHR24171">
    <property type="entry name" value="ANKYRIN REPEAT DOMAIN-CONTAINING PROTEIN 39-RELATED"/>
    <property type="match status" value="1"/>
</dbReference>
<dbReference type="GO" id="GO:0004842">
    <property type="term" value="F:ubiquitin-protein transferase activity"/>
    <property type="evidence" value="ECO:0007669"/>
    <property type="project" value="TreeGrafter"/>
</dbReference>
<keyword evidence="2 3" id="KW-0040">ANK repeat</keyword>
<evidence type="ECO:0000256" key="4">
    <source>
        <dbReference type="SAM" id="MobiDB-lite"/>
    </source>
</evidence>
<name>A0A8J7MBK1_9BACT</name>
<keyword evidence="5" id="KW-0732">Signal</keyword>